<gene>
    <name evidence="12" type="ordered locus">CTN_1169</name>
</gene>
<dbReference type="GO" id="GO:0005737">
    <property type="term" value="C:cytoplasm"/>
    <property type="evidence" value="ECO:0007669"/>
    <property type="project" value="TreeGrafter"/>
</dbReference>
<dbReference type="Pfam" id="PF05161">
    <property type="entry name" value="MOFRL"/>
    <property type="match status" value="1"/>
</dbReference>
<dbReference type="GO" id="GO:0005524">
    <property type="term" value="F:ATP binding"/>
    <property type="evidence" value="ECO:0007669"/>
    <property type="project" value="UniProtKB-KW"/>
</dbReference>
<evidence type="ECO:0000256" key="5">
    <source>
        <dbReference type="ARBA" id="ARBA00022741"/>
    </source>
</evidence>
<comment type="subunit">
    <text evidence="3">Homodimer.</text>
</comment>
<name>B9K8R2_THENN</name>
<dbReference type="GO" id="GO:0008887">
    <property type="term" value="F:glycerate kinase activity"/>
    <property type="evidence" value="ECO:0007669"/>
    <property type="project" value="InterPro"/>
</dbReference>
<dbReference type="PANTHER" id="PTHR12227">
    <property type="entry name" value="GLYCERATE KINASE"/>
    <property type="match status" value="1"/>
</dbReference>
<evidence type="ECO:0000259" key="10">
    <source>
        <dbReference type="Pfam" id="PF05161"/>
    </source>
</evidence>
<dbReference type="STRING" id="309803.CTN_1169"/>
<evidence type="ECO:0000256" key="9">
    <source>
        <dbReference type="ARBA" id="ARBA00066758"/>
    </source>
</evidence>
<dbReference type="AlphaFoldDB" id="B9K8R2"/>
<keyword evidence="7" id="KW-0067">ATP-binding</keyword>
<evidence type="ECO:0000256" key="7">
    <source>
        <dbReference type="ARBA" id="ARBA00022840"/>
    </source>
</evidence>
<evidence type="ECO:0000256" key="3">
    <source>
        <dbReference type="ARBA" id="ARBA00011738"/>
    </source>
</evidence>
<dbReference type="HOGENOM" id="CLU_032279_1_1_0"/>
<proteinExistence type="inferred from homology"/>
<evidence type="ECO:0000259" key="11">
    <source>
        <dbReference type="Pfam" id="PF13660"/>
    </source>
</evidence>
<dbReference type="Gene3D" id="3.40.50.10180">
    <property type="entry name" value="Glycerate kinase, MOFRL-like N-terminal domain"/>
    <property type="match status" value="1"/>
</dbReference>
<evidence type="ECO:0000256" key="2">
    <source>
        <dbReference type="ARBA" id="ARBA00006284"/>
    </source>
</evidence>
<dbReference type="PANTHER" id="PTHR12227:SF0">
    <property type="entry name" value="GLYCERATE KINASE"/>
    <property type="match status" value="1"/>
</dbReference>
<evidence type="ECO:0000256" key="4">
    <source>
        <dbReference type="ARBA" id="ARBA00022679"/>
    </source>
</evidence>
<comment type="cofactor">
    <cofactor evidence="1">
        <name>Mg(2+)</name>
        <dbReference type="ChEBI" id="CHEBI:18420"/>
    </cofactor>
</comment>
<dbReference type="InterPro" id="IPR039760">
    <property type="entry name" value="MOFRL_protein"/>
</dbReference>
<dbReference type="InterPro" id="IPR038614">
    <property type="entry name" value="GK_N_sf"/>
</dbReference>
<dbReference type="Gene3D" id="3.40.1480.10">
    <property type="entry name" value="MOFRL domain"/>
    <property type="match status" value="1"/>
</dbReference>
<dbReference type="FunFam" id="3.40.1480.10:FF:000003">
    <property type="entry name" value="D-glycerate 2-kinase"/>
    <property type="match status" value="1"/>
</dbReference>
<feature type="domain" description="MOFRL" evidence="10">
    <location>
        <begin position="305"/>
        <end position="409"/>
    </location>
</feature>
<organism evidence="12 13">
    <name type="scientific">Thermotoga neapolitana (strain ATCC 49049 / DSM 4359 / NBRC 107923 / NS-E)</name>
    <dbReference type="NCBI Taxonomy" id="309803"/>
    <lineage>
        <taxon>Bacteria</taxon>
        <taxon>Thermotogati</taxon>
        <taxon>Thermotogota</taxon>
        <taxon>Thermotogae</taxon>
        <taxon>Thermotogales</taxon>
        <taxon>Thermotogaceae</taxon>
        <taxon>Thermotoga</taxon>
    </lineage>
</organism>
<reference evidence="12 13" key="1">
    <citation type="journal article" date="2009" name="Biosci. Biotechnol. Biochem.">
        <title>WeGAS: a web-based microbial genome annotation system.</title>
        <authorList>
            <person name="Lee D."/>
            <person name="Seo H."/>
            <person name="Park C."/>
            <person name="Park K."/>
        </authorList>
    </citation>
    <scope>NUCLEOTIDE SEQUENCE [LARGE SCALE GENOMIC DNA]</scope>
    <source>
        <strain evidence="13">ATCC 49049 / DSM 4359 / NBRC 107923 / NS-E</strain>
    </source>
</reference>
<evidence type="ECO:0000256" key="1">
    <source>
        <dbReference type="ARBA" id="ARBA00001946"/>
    </source>
</evidence>
<dbReference type="GO" id="GO:0043798">
    <property type="term" value="F:glycerate 2-kinase activity"/>
    <property type="evidence" value="ECO:0007669"/>
    <property type="project" value="UniProtKB-EC"/>
</dbReference>
<keyword evidence="13" id="KW-1185">Reference proteome</keyword>
<dbReference type="SUPFAM" id="SSF82544">
    <property type="entry name" value="GckA/TtuD-like"/>
    <property type="match status" value="1"/>
</dbReference>
<evidence type="ECO:0000256" key="8">
    <source>
        <dbReference type="ARBA" id="ARBA00051351"/>
    </source>
</evidence>
<dbReference type="EC" id="2.7.1.165" evidence="9"/>
<dbReference type="InterPro" id="IPR025286">
    <property type="entry name" value="MOFRL_assoc_dom"/>
</dbReference>
<dbReference type="EMBL" id="CP000916">
    <property type="protein sequence ID" value="ACM23345.1"/>
    <property type="molecule type" value="Genomic_DNA"/>
</dbReference>
<dbReference type="Pfam" id="PF13660">
    <property type="entry name" value="DUF4147"/>
    <property type="match status" value="1"/>
</dbReference>
<dbReference type="FunFam" id="3.40.50.10180:FF:000001">
    <property type="entry name" value="Glycerate kinase"/>
    <property type="match status" value="1"/>
</dbReference>
<keyword evidence="5" id="KW-0547">Nucleotide-binding</keyword>
<dbReference type="InterPro" id="IPR007835">
    <property type="entry name" value="MOFRL"/>
</dbReference>
<comment type="catalytic activity">
    <reaction evidence="8">
        <text>(R)-glycerate + ATP = (2R)-2-phosphoglycerate + ADP + H(+)</text>
        <dbReference type="Rhea" id="RHEA:27377"/>
        <dbReference type="ChEBI" id="CHEBI:15378"/>
        <dbReference type="ChEBI" id="CHEBI:16659"/>
        <dbReference type="ChEBI" id="CHEBI:30616"/>
        <dbReference type="ChEBI" id="CHEBI:58289"/>
        <dbReference type="ChEBI" id="CHEBI:456216"/>
        <dbReference type="EC" id="2.7.1.165"/>
    </reaction>
</comment>
<evidence type="ECO:0000256" key="6">
    <source>
        <dbReference type="ARBA" id="ARBA00022777"/>
    </source>
</evidence>
<dbReference type="eggNOG" id="COG2379">
    <property type="taxonomic scope" value="Bacteria"/>
</dbReference>
<evidence type="ECO:0000313" key="13">
    <source>
        <dbReference type="Proteomes" id="UP000000445"/>
    </source>
</evidence>
<sequence>MSGSELMKTAIEIVKNSIESVLPDRAVKDTLKDLNLQDVFLVSVGKAAWRMAKAAFDVLNGKIRKGIVITKYGHSEGPIDDFEIYEAGHPIPDENTMRATRRVMEIVEELNEKDTVLFLLSGGGSALFELPMEGVSLEELQKITDSLLKSGANIEEINTVRKHLSQVKGGRFAEKIFPARVVTLVLSDVLGDRIDVVASGPTSPDASTSEEAIRILERYRISVSNEVKKALLKETPKHLSNVEIHVLGNVQKVCEAAKKIATEKGFNSEILTTTLDCEAKEAGRFIASIMKEIKFRDRPLEKPAAVIFGGETVVHVKGNGLGGRNQELALSAAIALEGVEGVVLCSVGTDGTDGPTDAAGGIVDGRTAKILKEMGEDPVEYLENNDSYNALKKAGALLKTGPTGTNVNDLIIGLVI</sequence>
<protein>
    <recommendedName>
        <fullName evidence="9">glycerate 2-kinase</fullName>
        <ecNumber evidence="9">2.7.1.165</ecNumber>
    </recommendedName>
</protein>
<keyword evidence="4" id="KW-0808">Transferase</keyword>
<evidence type="ECO:0000313" key="12">
    <source>
        <dbReference type="EMBL" id="ACM23345.1"/>
    </source>
</evidence>
<dbReference type="Proteomes" id="UP000000445">
    <property type="component" value="Chromosome"/>
</dbReference>
<accession>B9K8R2</accession>
<comment type="similarity">
    <text evidence="2">Belongs to the glycerate kinase type-1 family.</text>
</comment>
<dbReference type="InterPro" id="IPR037035">
    <property type="entry name" value="GK-like_C_sf"/>
</dbReference>
<feature type="domain" description="MOFRL-associated" evidence="11">
    <location>
        <begin position="11"/>
        <end position="231"/>
    </location>
</feature>
<dbReference type="KEGG" id="tna:CTN_1169"/>
<keyword evidence="6 12" id="KW-0418">Kinase</keyword>